<evidence type="ECO:0000256" key="11">
    <source>
        <dbReference type="ARBA" id="ARBA00023136"/>
    </source>
</evidence>
<evidence type="ECO:0000256" key="2">
    <source>
        <dbReference type="ARBA" id="ARBA00004651"/>
    </source>
</evidence>
<reference evidence="15 16" key="1">
    <citation type="submission" date="2015-05" db="EMBL/GenBank/DDBJ databases">
        <title>Draft genome of Burkholderia cepacia LK29.</title>
        <authorList>
            <person name="Chan X.Y."/>
        </authorList>
    </citation>
    <scope>NUCLEOTIDE SEQUENCE [LARGE SCALE GENOMIC DNA]</scope>
    <source>
        <strain evidence="15 16">LK29</strain>
    </source>
</reference>
<evidence type="ECO:0000313" key="15">
    <source>
        <dbReference type="EMBL" id="KML63062.1"/>
    </source>
</evidence>
<feature type="domain" description="Cytochrome b561 bacterial/Ni-hydrogenase" evidence="14">
    <location>
        <begin position="6"/>
        <end position="174"/>
    </location>
</feature>
<dbReference type="InterPro" id="IPR052168">
    <property type="entry name" value="Cytochrome_b561_oxidase"/>
</dbReference>
<evidence type="ECO:0000313" key="16">
    <source>
        <dbReference type="Proteomes" id="UP000036338"/>
    </source>
</evidence>
<evidence type="ECO:0000256" key="5">
    <source>
        <dbReference type="ARBA" id="ARBA00022617"/>
    </source>
</evidence>
<evidence type="ECO:0000256" key="4">
    <source>
        <dbReference type="ARBA" id="ARBA00022475"/>
    </source>
</evidence>
<feature type="transmembrane region" description="Helical" evidence="13">
    <location>
        <begin position="13"/>
        <end position="32"/>
    </location>
</feature>
<sequence length="175" mass="18849">MPTPARYDAVARLLHWLIVALVVAQYVIGWTMPDVHRDTQPIGLIAAHLIVGTALLAAMACRVLWRATHRPPASDLAPAMRALSGVTHFALYALLIAVPLLGWINASSRAWAVTLFGVIPLPALSAAGSGFGHAMGDVHGILAWVLFGGICLHIAGALAHRFVLRDQVMQRMMPW</sequence>
<dbReference type="GO" id="GO:0009055">
    <property type="term" value="F:electron transfer activity"/>
    <property type="evidence" value="ECO:0007669"/>
    <property type="project" value="InterPro"/>
</dbReference>
<keyword evidence="10" id="KW-0408">Iron</keyword>
<comment type="cofactor">
    <cofactor evidence="1">
        <name>heme b</name>
        <dbReference type="ChEBI" id="CHEBI:60344"/>
    </cofactor>
</comment>
<evidence type="ECO:0000256" key="13">
    <source>
        <dbReference type="SAM" id="Phobius"/>
    </source>
</evidence>
<keyword evidence="4" id="KW-1003">Cell membrane</keyword>
<comment type="similarity">
    <text evidence="12">Belongs to the cytochrome b561 family.</text>
</comment>
<dbReference type="AlphaFoldDB" id="A0A0J5XJX7"/>
<proteinExistence type="inferred from homology"/>
<comment type="subcellular location">
    <subcellularLocation>
        <location evidence="2">Cell membrane</location>
        <topology evidence="2">Multi-pass membrane protein</topology>
    </subcellularLocation>
</comment>
<evidence type="ECO:0000259" key="14">
    <source>
        <dbReference type="Pfam" id="PF01292"/>
    </source>
</evidence>
<evidence type="ECO:0000256" key="9">
    <source>
        <dbReference type="ARBA" id="ARBA00022989"/>
    </source>
</evidence>
<accession>A0A0J5XJX7</accession>
<dbReference type="GO" id="GO:0005886">
    <property type="term" value="C:plasma membrane"/>
    <property type="evidence" value="ECO:0007669"/>
    <property type="project" value="UniProtKB-SubCell"/>
</dbReference>
<keyword evidence="5" id="KW-0349">Heme</keyword>
<feature type="transmembrane region" description="Helical" evidence="13">
    <location>
        <begin position="85"/>
        <end position="104"/>
    </location>
</feature>
<keyword evidence="9 13" id="KW-1133">Transmembrane helix</keyword>
<dbReference type="GO" id="GO:0046872">
    <property type="term" value="F:metal ion binding"/>
    <property type="evidence" value="ECO:0007669"/>
    <property type="project" value="UniProtKB-KW"/>
</dbReference>
<dbReference type="Pfam" id="PF01292">
    <property type="entry name" value="Ni_hydr_CYTB"/>
    <property type="match status" value="1"/>
</dbReference>
<feature type="transmembrane region" description="Helical" evidence="13">
    <location>
        <begin position="141"/>
        <end position="164"/>
    </location>
</feature>
<dbReference type="PANTHER" id="PTHR30529:SF1">
    <property type="entry name" value="CYTOCHROME B561 HOMOLOG 2"/>
    <property type="match status" value="1"/>
</dbReference>
<evidence type="ECO:0000256" key="10">
    <source>
        <dbReference type="ARBA" id="ARBA00023004"/>
    </source>
</evidence>
<keyword evidence="8" id="KW-0249">Electron transport</keyword>
<dbReference type="GO" id="GO:0020037">
    <property type="term" value="F:heme binding"/>
    <property type="evidence" value="ECO:0007669"/>
    <property type="project" value="TreeGrafter"/>
</dbReference>
<dbReference type="SUPFAM" id="SSF81342">
    <property type="entry name" value="Transmembrane di-heme cytochromes"/>
    <property type="match status" value="1"/>
</dbReference>
<feature type="transmembrane region" description="Helical" evidence="13">
    <location>
        <begin position="44"/>
        <end position="65"/>
    </location>
</feature>
<dbReference type="Gene3D" id="1.20.950.20">
    <property type="entry name" value="Transmembrane di-heme cytochromes, Chain C"/>
    <property type="match status" value="1"/>
</dbReference>
<dbReference type="RefSeq" id="WP_048242610.1">
    <property type="nucleotide sequence ID" value="NZ_LDWR01000003.1"/>
</dbReference>
<evidence type="ECO:0000256" key="6">
    <source>
        <dbReference type="ARBA" id="ARBA00022692"/>
    </source>
</evidence>
<dbReference type="PATRIC" id="fig|292.27.peg.3750"/>
<dbReference type="Proteomes" id="UP000036338">
    <property type="component" value="Unassembled WGS sequence"/>
</dbReference>
<keyword evidence="11 13" id="KW-0472">Membrane</keyword>
<keyword evidence="6 13" id="KW-0812">Transmembrane</keyword>
<evidence type="ECO:0000256" key="8">
    <source>
        <dbReference type="ARBA" id="ARBA00022982"/>
    </source>
</evidence>
<organism evidence="15 16">
    <name type="scientific">Burkholderia cepacia</name>
    <name type="common">Pseudomonas cepacia</name>
    <dbReference type="NCBI Taxonomy" id="292"/>
    <lineage>
        <taxon>Bacteria</taxon>
        <taxon>Pseudomonadati</taxon>
        <taxon>Pseudomonadota</taxon>
        <taxon>Betaproteobacteria</taxon>
        <taxon>Burkholderiales</taxon>
        <taxon>Burkholderiaceae</taxon>
        <taxon>Burkholderia</taxon>
        <taxon>Burkholderia cepacia complex</taxon>
    </lineage>
</organism>
<protein>
    <submittedName>
        <fullName evidence="15">Cytochrome B561</fullName>
    </submittedName>
</protein>
<gene>
    <name evidence="15" type="ORF">VL15_00960</name>
</gene>
<dbReference type="PANTHER" id="PTHR30529">
    <property type="entry name" value="CYTOCHROME B561"/>
    <property type="match status" value="1"/>
</dbReference>
<evidence type="ECO:0000256" key="12">
    <source>
        <dbReference type="ARBA" id="ARBA00037975"/>
    </source>
</evidence>
<evidence type="ECO:0000256" key="3">
    <source>
        <dbReference type="ARBA" id="ARBA00022448"/>
    </source>
</evidence>
<name>A0A0J5XJX7_BURCE</name>
<keyword evidence="3" id="KW-0813">Transport</keyword>
<dbReference type="GO" id="GO:0022904">
    <property type="term" value="P:respiratory electron transport chain"/>
    <property type="evidence" value="ECO:0007669"/>
    <property type="project" value="InterPro"/>
</dbReference>
<comment type="caution">
    <text evidence="15">The sequence shown here is derived from an EMBL/GenBank/DDBJ whole genome shotgun (WGS) entry which is preliminary data.</text>
</comment>
<evidence type="ECO:0000256" key="1">
    <source>
        <dbReference type="ARBA" id="ARBA00001970"/>
    </source>
</evidence>
<dbReference type="InterPro" id="IPR016174">
    <property type="entry name" value="Di-haem_cyt_TM"/>
</dbReference>
<evidence type="ECO:0000256" key="7">
    <source>
        <dbReference type="ARBA" id="ARBA00022723"/>
    </source>
</evidence>
<dbReference type="EMBL" id="LDWR01000003">
    <property type="protein sequence ID" value="KML63062.1"/>
    <property type="molecule type" value="Genomic_DNA"/>
</dbReference>
<keyword evidence="7" id="KW-0479">Metal-binding</keyword>
<dbReference type="InterPro" id="IPR011577">
    <property type="entry name" value="Cyt_b561_bac/Ni-Hgenase"/>
</dbReference>